<gene>
    <name evidence="3" type="ORF">MCYG_02568</name>
</gene>
<feature type="compositionally biased region" description="Basic and acidic residues" evidence="1">
    <location>
        <begin position="84"/>
        <end position="93"/>
    </location>
</feature>
<sequence>MPKRKAESKLSSLVNGEIEDDDLGDRVEDDNASIEPPAKRQKGRPKAAVATKTTATKTSRKTRSKVVVGPKKRGTATGRGKASKVVEEQHAEDADSVEEESGTREAEGRSEDELDSPETVQHQENQGKSRTRGGAKTAETVKDGDFEYTPTNAKSTTMRGQTGNQAAKQGASKESSPPTEITPEVAKNAARGGTSTGRTQKRLPHAGTGWISPFKSSLPQQRTSRVSGVKPWGSPTKSHQTGDGEVALRLKLGEMTKKYESMEGKYRALREIGIVEANSNLEKIRKQHEETTAASKQLISSLKSELSKQSSVSKQTKELQKQVESRNEEVSKLRQQLEEMKSGLNKAQTEAKSLQTKLTAARNAATNAEKVAAARGPAARPGVVPKDAVNGAIESAQLAQLKEDLYSDLTGLIIRDVKKRESDHLYDCIQTGLNGTLHFKLGVSHNLDNRSTASLEAAEFHYLPLLDENRDRELLELLPDYLSVDITFSRQNAAMFYSRVVDSLTKKQADS</sequence>
<proteinExistence type="predicted"/>
<dbReference type="STRING" id="554155.C5FG64"/>
<dbReference type="CDD" id="cd23787">
    <property type="entry name" value="RWD_CSM1"/>
    <property type="match status" value="1"/>
</dbReference>
<accession>C5FG64</accession>
<dbReference type="Pfam" id="PF12539">
    <property type="entry name" value="Csm1"/>
    <property type="match status" value="1"/>
</dbReference>
<feature type="compositionally biased region" description="Polar residues" evidence="1">
    <location>
        <begin position="214"/>
        <end position="226"/>
    </location>
</feature>
<dbReference type="PANTHER" id="PTHR28006">
    <property type="entry name" value="MONOPOLIN COMPLEX SUBUNIT CSM1"/>
    <property type="match status" value="1"/>
</dbReference>
<feature type="compositionally biased region" description="Polar residues" evidence="1">
    <location>
        <begin position="149"/>
        <end position="179"/>
    </location>
</feature>
<dbReference type="GO" id="GO:0034506">
    <property type="term" value="C:chromosome, centromeric core domain"/>
    <property type="evidence" value="ECO:0007669"/>
    <property type="project" value="TreeGrafter"/>
</dbReference>
<dbReference type="FunFam" id="3.90.1150.80:FF:000001">
    <property type="entry name" value="Chromosome segregation protein (Pcs1)"/>
    <property type="match status" value="1"/>
</dbReference>
<evidence type="ECO:0000256" key="1">
    <source>
        <dbReference type="SAM" id="MobiDB-lite"/>
    </source>
</evidence>
<dbReference type="EMBL" id="DS995702">
    <property type="protein sequence ID" value="EEQ29749.1"/>
    <property type="molecule type" value="Genomic_DNA"/>
</dbReference>
<dbReference type="GO" id="GO:0033551">
    <property type="term" value="C:monopolin complex"/>
    <property type="evidence" value="ECO:0007669"/>
    <property type="project" value="InterPro"/>
</dbReference>
<feature type="domain" description="Monopolin complex subunit Csm1/Pcs1 C-terminal" evidence="2">
    <location>
        <begin position="400"/>
        <end position="491"/>
    </location>
</feature>
<feature type="compositionally biased region" description="Basic residues" evidence="1">
    <location>
        <begin position="58"/>
        <end position="74"/>
    </location>
</feature>
<dbReference type="GO" id="GO:0051315">
    <property type="term" value="P:attachment of mitotic spindle microtubules to kinetochore"/>
    <property type="evidence" value="ECO:0007669"/>
    <property type="project" value="TreeGrafter"/>
</dbReference>
<keyword evidence="4" id="KW-1185">Reference proteome</keyword>
<dbReference type="OrthoDB" id="2431049at2759"/>
<feature type="region of interest" description="Disordered" evidence="1">
    <location>
        <begin position="1"/>
        <end position="245"/>
    </location>
</feature>
<dbReference type="Gene3D" id="1.10.287.1490">
    <property type="match status" value="1"/>
</dbReference>
<feature type="compositionally biased region" description="Low complexity" evidence="1">
    <location>
        <begin position="304"/>
        <end position="314"/>
    </location>
</feature>
<dbReference type="InterPro" id="IPR020981">
    <property type="entry name" value="Csm1/Pcs1_C"/>
</dbReference>
<evidence type="ECO:0000313" key="4">
    <source>
        <dbReference type="Proteomes" id="UP000002035"/>
    </source>
</evidence>
<dbReference type="OMA" id="SDNLYDC"/>
<dbReference type="Proteomes" id="UP000002035">
    <property type="component" value="Unassembled WGS sequence"/>
</dbReference>
<dbReference type="VEuPathDB" id="FungiDB:MCYG_02568"/>
<name>C5FG64_ARTOC</name>
<dbReference type="AlphaFoldDB" id="C5FG64"/>
<dbReference type="GO" id="GO:0072686">
    <property type="term" value="C:mitotic spindle"/>
    <property type="evidence" value="ECO:0007669"/>
    <property type="project" value="TreeGrafter"/>
</dbReference>
<feature type="compositionally biased region" description="Acidic residues" evidence="1">
    <location>
        <begin position="17"/>
        <end position="32"/>
    </location>
</feature>
<dbReference type="InterPro" id="IPR040349">
    <property type="entry name" value="Csm1/Pcs1"/>
</dbReference>
<dbReference type="GO" id="GO:0045144">
    <property type="term" value="P:meiotic sister chromatid segregation"/>
    <property type="evidence" value="ECO:0007669"/>
    <property type="project" value="TreeGrafter"/>
</dbReference>
<dbReference type="GeneID" id="9222684"/>
<dbReference type="RefSeq" id="XP_002849634.1">
    <property type="nucleotide sequence ID" value="XM_002849588.1"/>
</dbReference>
<protein>
    <recommendedName>
        <fullName evidence="2">Monopolin complex subunit Csm1/Pcs1 C-terminal domain-containing protein</fullName>
    </recommendedName>
</protein>
<evidence type="ECO:0000313" key="3">
    <source>
        <dbReference type="EMBL" id="EEQ29749.1"/>
    </source>
</evidence>
<dbReference type="PANTHER" id="PTHR28006:SF1">
    <property type="entry name" value="MONOPOLIN COMPLEX SUBUNIT CSM1"/>
    <property type="match status" value="1"/>
</dbReference>
<dbReference type="GO" id="GO:0005730">
    <property type="term" value="C:nucleolus"/>
    <property type="evidence" value="ECO:0007669"/>
    <property type="project" value="TreeGrafter"/>
</dbReference>
<feature type="compositionally biased region" description="Basic and acidic residues" evidence="1">
    <location>
        <begin position="101"/>
        <end position="111"/>
    </location>
</feature>
<reference evidence="4" key="1">
    <citation type="journal article" date="2012" name="MBio">
        <title>Comparative genome analysis of Trichophyton rubrum and related dermatophytes reveals candidate genes involved in infection.</title>
        <authorList>
            <person name="Martinez D.A."/>
            <person name="Oliver B.G."/>
            <person name="Graeser Y."/>
            <person name="Goldberg J.M."/>
            <person name="Li W."/>
            <person name="Martinez-Rossi N.M."/>
            <person name="Monod M."/>
            <person name="Shelest E."/>
            <person name="Barton R.C."/>
            <person name="Birch E."/>
            <person name="Brakhage A.A."/>
            <person name="Chen Z."/>
            <person name="Gurr S.J."/>
            <person name="Heiman D."/>
            <person name="Heitman J."/>
            <person name="Kosti I."/>
            <person name="Rossi A."/>
            <person name="Saif S."/>
            <person name="Samalova M."/>
            <person name="Saunders C.W."/>
            <person name="Shea T."/>
            <person name="Summerbell R.C."/>
            <person name="Xu J."/>
            <person name="Young S."/>
            <person name="Zeng Q."/>
            <person name="Birren B.W."/>
            <person name="Cuomo C.A."/>
            <person name="White T.C."/>
        </authorList>
    </citation>
    <scope>NUCLEOTIDE SEQUENCE [LARGE SCALE GENOMIC DNA]</scope>
    <source>
        <strain evidence="4">ATCC MYA-4605 / CBS 113480</strain>
    </source>
</reference>
<feature type="region of interest" description="Disordered" evidence="1">
    <location>
        <begin position="304"/>
        <end position="328"/>
    </location>
</feature>
<feature type="compositionally biased region" description="Basic and acidic residues" evidence="1">
    <location>
        <begin position="315"/>
        <end position="328"/>
    </location>
</feature>
<dbReference type="GO" id="GO:1990644">
    <property type="term" value="F:microtubule site clamp"/>
    <property type="evidence" value="ECO:0007669"/>
    <property type="project" value="TreeGrafter"/>
</dbReference>
<dbReference type="HOGENOM" id="CLU_029214_3_0_1"/>
<dbReference type="InterPro" id="IPR038608">
    <property type="entry name" value="Csm1/Pcs1_C_sf"/>
</dbReference>
<feature type="compositionally biased region" description="Low complexity" evidence="1">
    <location>
        <begin position="46"/>
        <end position="57"/>
    </location>
</feature>
<feature type="compositionally biased region" description="Polar residues" evidence="1">
    <location>
        <begin position="118"/>
        <end position="128"/>
    </location>
</feature>
<evidence type="ECO:0000259" key="2">
    <source>
        <dbReference type="Pfam" id="PF12539"/>
    </source>
</evidence>
<dbReference type="eggNOG" id="ENOG502R6WM">
    <property type="taxonomic scope" value="Eukaryota"/>
</dbReference>
<organism evidence="3 4">
    <name type="scientific">Arthroderma otae (strain ATCC MYA-4605 / CBS 113480)</name>
    <name type="common">Microsporum canis</name>
    <dbReference type="NCBI Taxonomy" id="554155"/>
    <lineage>
        <taxon>Eukaryota</taxon>
        <taxon>Fungi</taxon>
        <taxon>Dikarya</taxon>
        <taxon>Ascomycota</taxon>
        <taxon>Pezizomycotina</taxon>
        <taxon>Eurotiomycetes</taxon>
        <taxon>Eurotiomycetidae</taxon>
        <taxon>Onygenales</taxon>
        <taxon>Arthrodermataceae</taxon>
        <taxon>Microsporum</taxon>
    </lineage>
</organism>
<dbReference type="Gene3D" id="3.90.1150.80">
    <property type="match status" value="1"/>
</dbReference>